<feature type="transmembrane region" description="Helical" evidence="1">
    <location>
        <begin position="71"/>
        <end position="96"/>
    </location>
</feature>
<feature type="transmembrane region" description="Helical" evidence="1">
    <location>
        <begin position="116"/>
        <end position="134"/>
    </location>
</feature>
<organism evidence="2 3">
    <name type="scientific">Campylobacter lanienae NCTC 13004</name>
    <dbReference type="NCBI Taxonomy" id="1031753"/>
    <lineage>
        <taxon>Bacteria</taxon>
        <taxon>Pseudomonadati</taxon>
        <taxon>Campylobacterota</taxon>
        <taxon>Epsilonproteobacteria</taxon>
        <taxon>Campylobacterales</taxon>
        <taxon>Campylobacteraceae</taxon>
        <taxon>Campylobacter</taxon>
    </lineage>
</organism>
<evidence type="ECO:0000313" key="3">
    <source>
        <dbReference type="Proteomes" id="UP000202031"/>
    </source>
</evidence>
<feature type="transmembrane region" description="Helical" evidence="1">
    <location>
        <begin position="48"/>
        <end position="65"/>
    </location>
</feature>
<reference evidence="3" key="1">
    <citation type="journal article" date="2017" name="Genome Biol. Evol.">
        <title>Comparative Genomic Analysis Identifies a Campylobacter Clade Deficient in Selenium Metabolism.</title>
        <authorList>
            <person name="Miller W.G."/>
            <person name="Yee E."/>
            <person name="Lopes B.S."/>
            <person name="Chapman M.H."/>
            <person name="Huynh S."/>
            <person name="Bono J.L."/>
            <person name="Parker C.T."/>
            <person name="Strachan N.J.C."/>
            <person name="Forbes K.J."/>
        </authorList>
    </citation>
    <scope>NUCLEOTIDE SEQUENCE [LARGE SCALE GENOMIC DNA]</scope>
    <source>
        <strain evidence="3">NCTC 13004</strain>
    </source>
</reference>
<evidence type="ECO:0000313" key="2">
    <source>
        <dbReference type="EMBL" id="ARQ98196.1"/>
    </source>
</evidence>
<keyword evidence="1" id="KW-1133">Transmembrane helix</keyword>
<protein>
    <submittedName>
        <fullName evidence="2">Putative membrane protein</fullName>
    </submittedName>
</protein>
<proteinExistence type="predicted"/>
<sequence length="168" mass="19797">MLIIKILLIIFGIFYPFVVVFFRDFTPFIVLILAILWGLKFCFSRDKFELFVAIFFVLIFLFDGLKFAYPIIISGFAFVIFYASLKGVAMITKFALLQNPNLDENGRIYTRKLTKIWIWFFAFNGLICLVLAILDEKAWAFYSGFLSYILMGILFFGEMIYRRFVLRL</sequence>
<dbReference type="KEGG" id="clx:CLAN_1481"/>
<gene>
    <name evidence="2" type="ORF">CLAN_1481</name>
</gene>
<feature type="transmembrane region" description="Helical" evidence="1">
    <location>
        <begin position="6"/>
        <end position="36"/>
    </location>
</feature>
<feature type="transmembrane region" description="Helical" evidence="1">
    <location>
        <begin position="140"/>
        <end position="161"/>
    </location>
</feature>
<evidence type="ECO:0000256" key="1">
    <source>
        <dbReference type="SAM" id="Phobius"/>
    </source>
</evidence>
<accession>A0A1X9SPL0</accession>
<keyword evidence="1" id="KW-0812">Transmembrane</keyword>
<dbReference type="AlphaFoldDB" id="A0A1X9SPL0"/>
<name>A0A1X9SPL0_9BACT</name>
<dbReference type="EMBL" id="CP015578">
    <property type="protein sequence ID" value="ARQ98196.1"/>
    <property type="molecule type" value="Genomic_DNA"/>
</dbReference>
<dbReference type="Proteomes" id="UP000202031">
    <property type="component" value="Chromosome"/>
</dbReference>
<keyword evidence="1" id="KW-0472">Membrane</keyword>
<reference evidence="3" key="2">
    <citation type="journal article" date="2017" name="Genome Biol. Evol.">
        <title>Comparative genomic analysis identifies a Campylobacter clade deficient in selenium metabolism.</title>
        <authorList>
            <person name="Miller W.G."/>
            <person name="Yee E."/>
            <person name="Lopes B.S."/>
            <person name="Chapman M.H."/>
            <person name="Huynh S."/>
            <person name="Bono J.L."/>
            <person name="Parker C.T."/>
            <person name="Strachan N.J.C."/>
            <person name="Forbes K.J."/>
        </authorList>
    </citation>
    <scope>NUCLEOTIDE SEQUENCE [LARGE SCALE GENOMIC DNA]</scope>
    <source>
        <strain evidence="3">NCTC 13004</strain>
    </source>
</reference>